<proteinExistence type="predicted"/>
<accession>A0ABU3DH99</accession>
<protein>
    <submittedName>
        <fullName evidence="1">Uncharacterized protein</fullName>
    </submittedName>
</protein>
<dbReference type="Proteomes" id="UP001265259">
    <property type="component" value="Unassembled WGS sequence"/>
</dbReference>
<gene>
    <name evidence="1" type="ORF">RM543_10310</name>
</gene>
<organism evidence="1 2">
    <name type="scientific">Tropicimonas omnivorans</name>
    <dbReference type="NCBI Taxonomy" id="3075590"/>
    <lineage>
        <taxon>Bacteria</taxon>
        <taxon>Pseudomonadati</taxon>
        <taxon>Pseudomonadota</taxon>
        <taxon>Alphaproteobacteria</taxon>
        <taxon>Rhodobacterales</taxon>
        <taxon>Roseobacteraceae</taxon>
        <taxon>Tropicimonas</taxon>
    </lineage>
</organism>
<sequence>MTEILSLDIRDDAPFAGGAAFGETGAYRRIDGRARLAIRPEEIGADCNDQQLLAILGVICPL</sequence>
<evidence type="ECO:0000313" key="1">
    <source>
        <dbReference type="EMBL" id="MDT0683079.1"/>
    </source>
</evidence>
<dbReference type="EMBL" id="JAVRHL010000002">
    <property type="protein sequence ID" value="MDT0683079.1"/>
    <property type="molecule type" value="Genomic_DNA"/>
</dbReference>
<dbReference type="RefSeq" id="WP_311691209.1">
    <property type="nucleotide sequence ID" value="NZ_JAVRHL010000002.1"/>
</dbReference>
<keyword evidence="2" id="KW-1185">Reference proteome</keyword>
<comment type="caution">
    <text evidence="1">The sequence shown here is derived from an EMBL/GenBank/DDBJ whole genome shotgun (WGS) entry which is preliminary data.</text>
</comment>
<name>A0ABU3DH99_9RHOB</name>
<evidence type="ECO:0000313" key="2">
    <source>
        <dbReference type="Proteomes" id="UP001265259"/>
    </source>
</evidence>
<reference evidence="1 2" key="1">
    <citation type="submission" date="2023-09" db="EMBL/GenBank/DDBJ databases">
        <authorList>
            <person name="Rey-Velasco X."/>
        </authorList>
    </citation>
    <scope>NUCLEOTIDE SEQUENCE [LARGE SCALE GENOMIC DNA]</scope>
    <source>
        <strain evidence="1 2">F158</strain>
    </source>
</reference>